<dbReference type="EMBL" id="AMQN01011699">
    <property type="status" value="NOT_ANNOTATED_CDS"/>
    <property type="molecule type" value="Genomic_DNA"/>
</dbReference>
<feature type="domain" description="VWFD" evidence="4">
    <location>
        <begin position="23"/>
        <end position="208"/>
    </location>
</feature>
<reference evidence="6" key="3">
    <citation type="submission" date="2015-06" db="UniProtKB">
        <authorList>
            <consortium name="EnsemblMetazoa"/>
        </authorList>
    </citation>
    <scope>IDENTIFICATION</scope>
</reference>
<dbReference type="InterPro" id="IPR014853">
    <property type="entry name" value="VWF/SSPO/ZAN-like_Cys-rich_dom"/>
</dbReference>
<dbReference type="PANTHER" id="PTHR11339">
    <property type="entry name" value="EXTRACELLULAR MATRIX GLYCOPROTEIN RELATED"/>
    <property type="match status" value="1"/>
</dbReference>
<dbReference type="Pfam" id="PF08742">
    <property type="entry name" value="C8"/>
    <property type="match status" value="1"/>
</dbReference>
<dbReference type="InterPro" id="IPR001846">
    <property type="entry name" value="VWF_type-D"/>
</dbReference>
<dbReference type="SMART" id="SM00832">
    <property type="entry name" value="C8"/>
    <property type="match status" value="1"/>
</dbReference>
<dbReference type="HOGENOM" id="CLU_018024_0_1_1"/>
<gene>
    <name evidence="5" type="ORF">CAPTEDRAFT_214550</name>
</gene>
<evidence type="ECO:0000256" key="2">
    <source>
        <dbReference type="ARBA" id="ARBA00023180"/>
    </source>
</evidence>
<dbReference type="EMBL" id="AMQN01011698">
    <property type="status" value="NOT_ANNOTATED_CDS"/>
    <property type="molecule type" value="Genomic_DNA"/>
</dbReference>
<evidence type="ECO:0000259" key="4">
    <source>
        <dbReference type="PROSITE" id="PS51233"/>
    </source>
</evidence>
<keyword evidence="2" id="KW-0325">Glycoprotein</keyword>
<dbReference type="AlphaFoldDB" id="R7TQA3"/>
<dbReference type="EnsemblMetazoa" id="CapteT214550">
    <property type="protein sequence ID" value="CapteP214550"/>
    <property type="gene ID" value="CapteG214550"/>
</dbReference>
<dbReference type="STRING" id="283909.R7TQA3"/>
<dbReference type="Pfam" id="PF00094">
    <property type="entry name" value="VWD"/>
    <property type="match status" value="1"/>
</dbReference>
<dbReference type="InterPro" id="IPR050780">
    <property type="entry name" value="Mucin_vWF_Thrombospondin_sf"/>
</dbReference>
<keyword evidence="1" id="KW-1015">Disulfide bond</keyword>
<proteinExistence type="predicted"/>
<sequence>MRVMLVILVAETKLRFSQLFACKACTGGGDPHYLNENGEVVHFQGACKYIMAQYADSNNQDMSFTVYTKNEHRGSSTSVSWARYVEIHVFNRVIRLDRDNRVYTSFGLVVESSGGGNFGIFLSRRWRSEVTGPCITSVWGGNSVEFWRQWTVHDPEDPDCVGHVDIPDPVCPEDFQDALHSPQYCGLVTNEDEELFRECLQDMSESVQNFYRVSCTYDVCAYYSNVTDMKAAACANLHALATECADRGFLVDWRATANCRKLHHFHHFRMVAIATA</sequence>
<evidence type="ECO:0000256" key="3">
    <source>
        <dbReference type="SAM" id="SignalP"/>
    </source>
</evidence>
<protein>
    <recommendedName>
        <fullName evidence="4">VWFD domain-containing protein</fullName>
    </recommendedName>
</protein>
<reference evidence="7" key="1">
    <citation type="submission" date="2012-12" db="EMBL/GenBank/DDBJ databases">
        <authorList>
            <person name="Hellsten U."/>
            <person name="Grimwood J."/>
            <person name="Chapman J.A."/>
            <person name="Shapiro H."/>
            <person name="Aerts A."/>
            <person name="Otillar R.P."/>
            <person name="Terry A.Y."/>
            <person name="Boore J.L."/>
            <person name="Simakov O."/>
            <person name="Marletaz F."/>
            <person name="Cho S.-J."/>
            <person name="Edsinger-Gonzales E."/>
            <person name="Havlak P."/>
            <person name="Kuo D.-H."/>
            <person name="Larsson T."/>
            <person name="Lv J."/>
            <person name="Arendt D."/>
            <person name="Savage R."/>
            <person name="Osoegawa K."/>
            <person name="de Jong P."/>
            <person name="Lindberg D.R."/>
            <person name="Seaver E.C."/>
            <person name="Weisblat D.A."/>
            <person name="Putnam N.H."/>
            <person name="Grigoriev I.V."/>
            <person name="Rokhsar D.S."/>
        </authorList>
    </citation>
    <scope>NUCLEOTIDE SEQUENCE</scope>
    <source>
        <strain evidence="7">I ESC-2004</strain>
    </source>
</reference>
<evidence type="ECO:0000313" key="6">
    <source>
        <dbReference type="EnsemblMetazoa" id="CapteP214550"/>
    </source>
</evidence>
<name>R7TQA3_CAPTE</name>
<keyword evidence="3" id="KW-0732">Signal</keyword>
<keyword evidence="7" id="KW-1185">Reference proteome</keyword>
<dbReference type="OMA" id="SAHITIY"/>
<evidence type="ECO:0000313" key="5">
    <source>
        <dbReference type="EMBL" id="ELT95747.1"/>
    </source>
</evidence>
<organism evidence="5">
    <name type="scientific">Capitella teleta</name>
    <name type="common">Polychaete worm</name>
    <dbReference type="NCBI Taxonomy" id="283909"/>
    <lineage>
        <taxon>Eukaryota</taxon>
        <taxon>Metazoa</taxon>
        <taxon>Spiralia</taxon>
        <taxon>Lophotrochozoa</taxon>
        <taxon>Annelida</taxon>
        <taxon>Polychaeta</taxon>
        <taxon>Sedentaria</taxon>
        <taxon>Scolecida</taxon>
        <taxon>Capitellidae</taxon>
        <taxon>Capitella</taxon>
    </lineage>
</organism>
<feature type="signal peptide" evidence="3">
    <location>
        <begin position="1"/>
        <end position="19"/>
    </location>
</feature>
<dbReference type="Proteomes" id="UP000014760">
    <property type="component" value="Unassembled WGS sequence"/>
</dbReference>
<accession>R7TQA3</accession>
<dbReference type="PROSITE" id="PS51233">
    <property type="entry name" value="VWFD"/>
    <property type="match status" value="1"/>
</dbReference>
<dbReference type="EMBL" id="KB309028">
    <property type="protein sequence ID" value="ELT95747.1"/>
    <property type="molecule type" value="Genomic_DNA"/>
</dbReference>
<evidence type="ECO:0000313" key="7">
    <source>
        <dbReference type="Proteomes" id="UP000014760"/>
    </source>
</evidence>
<reference evidence="5 7" key="2">
    <citation type="journal article" date="2013" name="Nature">
        <title>Insights into bilaterian evolution from three spiralian genomes.</title>
        <authorList>
            <person name="Simakov O."/>
            <person name="Marletaz F."/>
            <person name="Cho S.J."/>
            <person name="Edsinger-Gonzales E."/>
            <person name="Havlak P."/>
            <person name="Hellsten U."/>
            <person name="Kuo D.H."/>
            <person name="Larsson T."/>
            <person name="Lv J."/>
            <person name="Arendt D."/>
            <person name="Savage R."/>
            <person name="Osoegawa K."/>
            <person name="de Jong P."/>
            <person name="Grimwood J."/>
            <person name="Chapman J.A."/>
            <person name="Shapiro H."/>
            <person name="Aerts A."/>
            <person name="Otillar R.P."/>
            <person name="Terry A.Y."/>
            <person name="Boore J.L."/>
            <person name="Grigoriev I.V."/>
            <person name="Lindberg D.R."/>
            <person name="Seaver E.C."/>
            <person name="Weisblat D.A."/>
            <person name="Putnam N.H."/>
            <person name="Rokhsar D.S."/>
        </authorList>
    </citation>
    <scope>NUCLEOTIDE SEQUENCE</scope>
    <source>
        <strain evidence="5 7">I ESC-2004</strain>
    </source>
</reference>
<feature type="chain" id="PRO_5008787228" description="VWFD domain-containing protein" evidence="3">
    <location>
        <begin position="20"/>
        <end position="276"/>
    </location>
</feature>
<evidence type="ECO:0000256" key="1">
    <source>
        <dbReference type="ARBA" id="ARBA00023157"/>
    </source>
</evidence>